<evidence type="ECO:0000256" key="2">
    <source>
        <dbReference type="ARBA" id="ARBA00022448"/>
    </source>
</evidence>
<dbReference type="PANTHER" id="PTHR43394">
    <property type="entry name" value="ATP-DEPENDENT PERMEASE MDL1, MITOCHONDRIAL"/>
    <property type="match status" value="1"/>
</dbReference>
<dbReference type="GO" id="GO:0016887">
    <property type="term" value="F:ATP hydrolysis activity"/>
    <property type="evidence" value="ECO:0007669"/>
    <property type="project" value="InterPro"/>
</dbReference>
<dbReference type="Gene3D" id="3.40.50.300">
    <property type="entry name" value="P-loop containing nucleotide triphosphate hydrolases"/>
    <property type="match status" value="1"/>
</dbReference>
<dbReference type="InterPro" id="IPR011527">
    <property type="entry name" value="ABC1_TM_dom"/>
</dbReference>
<dbReference type="SMART" id="SM00382">
    <property type="entry name" value="AAA"/>
    <property type="match status" value="1"/>
</dbReference>
<feature type="transmembrane region" description="Helical" evidence="9">
    <location>
        <begin position="174"/>
        <end position="191"/>
    </location>
</feature>
<feature type="transmembrane region" description="Helical" evidence="9">
    <location>
        <begin position="151"/>
        <end position="168"/>
    </location>
</feature>
<name>A0A444JMT4_9GAMM</name>
<dbReference type="GO" id="GO:0015421">
    <property type="term" value="F:ABC-type oligopeptide transporter activity"/>
    <property type="evidence" value="ECO:0007669"/>
    <property type="project" value="TreeGrafter"/>
</dbReference>
<dbReference type="CDD" id="cd07346">
    <property type="entry name" value="ABC_6TM_exporters"/>
    <property type="match status" value="1"/>
</dbReference>
<evidence type="ECO:0000313" key="12">
    <source>
        <dbReference type="EMBL" id="RWX54238.1"/>
    </source>
</evidence>
<dbReference type="InterPro" id="IPR027417">
    <property type="entry name" value="P-loop_NTPase"/>
</dbReference>
<organism evidence="12 13">
    <name type="scientific">Photobacterium chitinilyticum</name>
    <dbReference type="NCBI Taxonomy" id="2485123"/>
    <lineage>
        <taxon>Bacteria</taxon>
        <taxon>Pseudomonadati</taxon>
        <taxon>Pseudomonadota</taxon>
        <taxon>Gammaproteobacteria</taxon>
        <taxon>Vibrionales</taxon>
        <taxon>Vibrionaceae</taxon>
        <taxon>Photobacterium</taxon>
    </lineage>
</organism>
<sequence>MQPIRSRAMLKKAEWDELLQLFTLMKKRRLGYLAGVLGHALTETIIMISLAFIMRDMINAIVEQDMVQLQRSSLAVIGMGLFTGLTFIIFGKLFFHSLFKTLADLRLQLFAHLSAGRVGDIEQYHPGELISRVNSDVDAVSEVFGYQFRQLVFTVLTGICAVIAMMVIDWKVGIILVVVAVLTAVVNHYYAGKMRVVSDRIQATLGRMSAAAMDAVYGSKEVRIYQMQSSQQDNYGQVNGKWLDNIKENSGIRAKLELANFNLKILNFSGMLVLGAMLMAMGVTPLGEIVAMIQLLTALNMMFRELGGLVAYLQKSLAGAKRIFELFALPRERTDRHQQKEPDLSFPVIDVQDLSFAYPSGDAVLRGVSFSVRRGETVAIVGPSGSGKSTLMKLLMGLYTSSEGTISVYGREAEQLDVESWRQNFSFIPQDSFLYSNTVQANLAYGRPECTMAEIEQAAERAGCSHFISHLPNGYESQITEGGGNVSGGQKQRLAIARALVKEAEILIMDEPTASLDARTEAEIQAELDDLLQQKTAIVIAHRLKTIRNVDQIFVLVDGQLVEHGNHHTLMHKQGAYFDLVMQSNQEEVTAA</sequence>
<evidence type="ECO:0000259" key="10">
    <source>
        <dbReference type="PROSITE" id="PS50893"/>
    </source>
</evidence>
<evidence type="ECO:0000256" key="4">
    <source>
        <dbReference type="ARBA" id="ARBA00022692"/>
    </source>
</evidence>
<evidence type="ECO:0000313" key="13">
    <source>
        <dbReference type="Proteomes" id="UP000287563"/>
    </source>
</evidence>
<keyword evidence="3" id="KW-1003">Cell membrane</keyword>
<keyword evidence="4 9" id="KW-0812">Transmembrane</keyword>
<dbReference type="OrthoDB" id="9806127at2"/>
<proteinExistence type="predicted"/>
<accession>A0A444JMT4</accession>
<feature type="transmembrane region" description="Helical" evidence="9">
    <location>
        <begin position="74"/>
        <end position="95"/>
    </location>
</feature>
<keyword evidence="8 9" id="KW-0472">Membrane</keyword>
<keyword evidence="2" id="KW-0813">Transport</keyword>
<comment type="subcellular location">
    <subcellularLocation>
        <location evidence="1">Cell membrane</location>
        <topology evidence="1">Multi-pass membrane protein</topology>
    </subcellularLocation>
</comment>
<dbReference type="PROSITE" id="PS00211">
    <property type="entry name" value="ABC_TRANSPORTER_1"/>
    <property type="match status" value="1"/>
</dbReference>
<dbReference type="Pfam" id="PF00664">
    <property type="entry name" value="ABC_membrane"/>
    <property type="match status" value="1"/>
</dbReference>
<evidence type="ECO:0000256" key="9">
    <source>
        <dbReference type="SAM" id="Phobius"/>
    </source>
</evidence>
<evidence type="ECO:0000256" key="7">
    <source>
        <dbReference type="ARBA" id="ARBA00022989"/>
    </source>
</evidence>
<dbReference type="Proteomes" id="UP000287563">
    <property type="component" value="Unassembled WGS sequence"/>
</dbReference>
<evidence type="ECO:0000259" key="11">
    <source>
        <dbReference type="PROSITE" id="PS50929"/>
    </source>
</evidence>
<dbReference type="Gene3D" id="1.20.1560.10">
    <property type="entry name" value="ABC transporter type 1, transmembrane domain"/>
    <property type="match status" value="1"/>
</dbReference>
<dbReference type="FunFam" id="3.40.50.300:FF:000221">
    <property type="entry name" value="Multidrug ABC transporter ATP-binding protein"/>
    <property type="match status" value="1"/>
</dbReference>
<comment type="caution">
    <text evidence="12">The sequence shown here is derived from an EMBL/GenBank/DDBJ whole genome shotgun (WGS) entry which is preliminary data.</text>
</comment>
<evidence type="ECO:0000256" key="5">
    <source>
        <dbReference type="ARBA" id="ARBA00022741"/>
    </source>
</evidence>
<keyword evidence="6 12" id="KW-0067">ATP-binding</keyword>
<evidence type="ECO:0000256" key="8">
    <source>
        <dbReference type="ARBA" id="ARBA00023136"/>
    </source>
</evidence>
<dbReference type="InterPro" id="IPR036640">
    <property type="entry name" value="ABC1_TM_sf"/>
</dbReference>
<dbReference type="PANTHER" id="PTHR43394:SF1">
    <property type="entry name" value="ATP-BINDING CASSETTE SUB-FAMILY B MEMBER 10, MITOCHONDRIAL"/>
    <property type="match status" value="1"/>
</dbReference>
<feature type="transmembrane region" description="Helical" evidence="9">
    <location>
        <begin position="30"/>
        <end position="54"/>
    </location>
</feature>
<feature type="transmembrane region" description="Helical" evidence="9">
    <location>
        <begin position="265"/>
        <end position="283"/>
    </location>
</feature>
<dbReference type="GO" id="GO:0005524">
    <property type="term" value="F:ATP binding"/>
    <property type="evidence" value="ECO:0007669"/>
    <property type="project" value="UniProtKB-KW"/>
</dbReference>
<keyword evidence="5" id="KW-0547">Nucleotide-binding</keyword>
<dbReference type="PROSITE" id="PS50929">
    <property type="entry name" value="ABC_TM1F"/>
    <property type="match status" value="1"/>
</dbReference>
<keyword evidence="13" id="KW-1185">Reference proteome</keyword>
<dbReference type="InterPro" id="IPR003593">
    <property type="entry name" value="AAA+_ATPase"/>
</dbReference>
<feature type="domain" description="ABC transmembrane type-1" evidence="11">
    <location>
        <begin position="40"/>
        <end position="315"/>
    </location>
</feature>
<dbReference type="GO" id="GO:0005886">
    <property type="term" value="C:plasma membrane"/>
    <property type="evidence" value="ECO:0007669"/>
    <property type="project" value="UniProtKB-SubCell"/>
</dbReference>
<evidence type="ECO:0000256" key="1">
    <source>
        <dbReference type="ARBA" id="ARBA00004651"/>
    </source>
</evidence>
<dbReference type="SUPFAM" id="SSF90123">
    <property type="entry name" value="ABC transporter transmembrane region"/>
    <property type="match status" value="1"/>
</dbReference>
<dbReference type="EMBL" id="RJLM01000008">
    <property type="protein sequence ID" value="RWX54238.1"/>
    <property type="molecule type" value="Genomic_DNA"/>
</dbReference>
<dbReference type="InterPro" id="IPR039421">
    <property type="entry name" value="Type_1_exporter"/>
</dbReference>
<evidence type="ECO:0000256" key="6">
    <source>
        <dbReference type="ARBA" id="ARBA00022840"/>
    </source>
</evidence>
<dbReference type="SUPFAM" id="SSF52540">
    <property type="entry name" value="P-loop containing nucleoside triphosphate hydrolases"/>
    <property type="match status" value="1"/>
</dbReference>
<reference evidence="12 13" key="1">
    <citation type="submission" date="2018-11" db="EMBL/GenBank/DDBJ databases">
        <title>Photobacterium sp. BEI247 sp. nov., a marine bacterium isolated from Yongle Blue Hole in the South China Sea.</title>
        <authorList>
            <person name="Wang X."/>
        </authorList>
    </citation>
    <scope>NUCLEOTIDE SEQUENCE [LARGE SCALE GENOMIC DNA]</scope>
    <source>
        <strain evidence="13">BEI247</strain>
    </source>
</reference>
<gene>
    <name evidence="12" type="ORF">EDI28_18585</name>
</gene>
<protein>
    <submittedName>
        <fullName evidence="12">ABC transporter ATP-binding protein</fullName>
    </submittedName>
</protein>
<feature type="domain" description="ABC transporter" evidence="10">
    <location>
        <begin position="349"/>
        <end position="583"/>
    </location>
</feature>
<dbReference type="Pfam" id="PF00005">
    <property type="entry name" value="ABC_tran"/>
    <property type="match status" value="1"/>
</dbReference>
<evidence type="ECO:0000256" key="3">
    <source>
        <dbReference type="ARBA" id="ARBA00022475"/>
    </source>
</evidence>
<dbReference type="AlphaFoldDB" id="A0A444JMT4"/>
<dbReference type="InterPro" id="IPR017871">
    <property type="entry name" value="ABC_transporter-like_CS"/>
</dbReference>
<dbReference type="InterPro" id="IPR003439">
    <property type="entry name" value="ABC_transporter-like_ATP-bd"/>
</dbReference>
<keyword evidence="7 9" id="KW-1133">Transmembrane helix</keyword>
<dbReference type="PROSITE" id="PS50893">
    <property type="entry name" value="ABC_TRANSPORTER_2"/>
    <property type="match status" value="1"/>
</dbReference>